<feature type="domain" description="Cryptochrome/DNA photolyase FAD-binding" evidence="4">
    <location>
        <begin position="75"/>
        <end position="194"/>
    </location>
</feature>
<evidence type="ECO:0000259" key="4">
    <source>
        <dbReference type="Pfam" id="PF03441"/>
    </source>
</evidence>
<organism evidence="5 6">
    <name type="scientific">Novosphingobium subterraneum</name>
    <dbReference type="NCBI Taxonomy" id="48936"/>
    <lineage>
        <taxon>Bacteria</taxon>
        <taxon>Pseudomonadati</taxon>
        <taxon>Pseudomonadota</taxon>
        <taxon>Alphaproteobacteria</taxon>
        <taxon>Sphingomonadales</taxon>
        <taxon>Sphingomonadaceae</taxon>
        <taxon>Novosphingobium</taxon>
    </lineage>
</organism>
<comment type="cofactor">
    <cofactor evidence="3">
        <name>FAD</name>
        <dbReference type="ChEBI" id="CHEBI:57692"/>
    </cofactor>
    <text evidence="3">Binds 1 FAD per subunit.</text>
</comment>
<comment type="caution">
    <text evidence="5">The sequence shown here is derived from an EMBL/GenBank/DDBJ whole genome shotgun (WGS) entry which is preliminary data.</text>
</comment>
<keyword evidence="1 3" id="KW-0285">Flavoprotein</keyword>
<dbReference type="Pfam" id="PF03441">
    <property type="entry name" value="FAD_binding_7"/>
    <property type="match status" value="1"/>
</dbReference>
<dbReference type="STRING" id="48936.NJ75_02929"/>
<dbReference type="SUPFAM" id="SSF48173">
    <property type="entry name" value="Cryptochrome/photolyase FAD-binding domain"/>
    <property type="match status" value="1"/>
</dbReference>
<feature type="binding site" evidence="3">
    <location>
        <begin position="171"/>
        <end position="173"/>
    </location>
    <ligand>
        <name>FAD</name>
        <dbReference type="ChEBI" id="CHEBI:57692"/>
    </ligand>
</feature>
<dbReference type="GO" id="GO:0071949">
    <property type="term" value="F:FAD binding"/>
    <property type="evidence" value="ECO:0007669"/>
    <property type="project" value="TreeGrafter"/>
</dbReference>
<keyword evidence="5" id="KW-0456">Lyase</keyword>
<name>A0A0B8ZPH2_9SPHN</name>
<reference evidence="5 6" key="1">
    <citation type="submission" date="2014-10" db="EMBL/GenBank/DDBJ databases">
        <title>Draft genome sequence of Novosphingobium subterraneum DSM 12447.</title>
        <authorList>
            <person name="Gan H.M."/>
            <person name="Gan H.Y."/>
            <person name="Savka M.A."/>
        </authorList>
    </citation>
    <scope>NUCLEOTIDE SEQUENCE [LARGE SCALE GENOMIC DNA]</scope>
    <source>
        <strain evidence="5 6">DSM 12447</strain>
    </source>
</reference>
<dbReference type="GO" id="GO:0009416">
    <property type="term" value="P:response to light stimulus"/>
    <property type="evidence" value="ECO:0007669"/>
    <property type="project" value="TreeGrafter"/>
</dbReference>
<evidence type="ECO:0000256" key="3">
    <source>
        <dbReference type="PIRSR" id="PIRSR602081-1"/>
    </source>
</evidence>
<gene>
    <name evidence="5" type="primary">phr</name>
    <name evidence="5" type="ORF">NJ75_02929</name>
</gene>
<evidence type="ECO:0000313" key="5">
    <source>
        <dbReference type="EMBL" id="KHS45003.1"/>
    </source>
</evidence>
<dbReference type="Gene3D" id="1.10.579.10">
    <property type="entry name" value="DNA Cyclobutane Dipyrimidine Photolyase, subunit A, domain 3"/>
    <property type="match status" value="1"/>
</dbReference>
<sequence length="388" mass="42836">MDRFPLTRAAALERLERFVPRAGSAYAARRNLVDPQGNHANVSRLSAALRRRLIGEDEVVQSVLAAHRLDKCEKFLAEVFWRTYWKGWLEQRPGVWSAYLADVSAFHPGTMIAEAMAGRTGIDAFDHWARELAATGYLHNWARMQVASIWIFTLGLPWQLGAQWFLEKLVDADPASNTLSWRWVAGLHTPGKTYLADADRIAAMTGGRFRPEGLARVARTPEAASPLPRTPLRTAIALDPALPTLVLLTPEDCSLETVLPDLDVRAVVVADDLAANEWDRMALDDAALRAAAHWQCPVGVANPVAFAALHGCRQVVTGFAPVGPVAAALDALRSRLAANGMVLAEHQRTWDRLCWPHCGKGFFNLKSEIPRLLDQLRPMRSPLSVCLP</sequence>
<evidence type="ECO:0000256" key="2">
    <source>
        <dbReference type="ARBA" id="ARBA00022827"/>
    </source>
</evidence>
<dbReference type="PANTHER" id="PTHR11455">
    <property type="entry name" value="CRYPTOCHROME"/>
    <property type="match status" value="1"/>
</dbReference>
<dbReference type="Proteomes" id="UP000031338">
    <property type="component" value="Unassembled WGS sequence"/>
</dbReference>
<feature type="binding site" evidence="3">
    <location>
        <position position="75"/>
    </location>
    <ligand>
        <name>FAD</name>
        <dbReference type="ChEBI" id="CHEBI:57692"/>
    </ligand>
</feature>
<dbReference type="PANTHER" id="PTHR11455:SF9">
    <property type="entry name" value="CRYPTOCHROME CIRCADIAN CLOCK 5 ISOFORM X1"/>
    <property type="match status" value="1"/>
</dbReference>
<keyword evidence="2 3" id="KW-0274">FAD</keyword>
<dbReference type="PATRIC" id="fig|48936.3.peg.2943"/>
<dbReference type="AlphaFoldDB" id="A0A0B8ZPH2"/>
<dbReference type="Gene3D" id="1.25.40.80">
    <property type="match status" value="1"/>
</dbReference>
<keyword evidence="6" id="KW-1185">Reference proteome</keyword>
<accession>A0A0B8ZPH2</accession>
<evidence type="ECO:0000256" key="1">
    <source>
        <dbReference type="ARBA" id="ARBA00022630"/>
    </source>
</evidence>
<dbReference type="InterPro" id="IPR002081">
    <property type="entry name" value="Cryptochrome/DNA_photolyase_1"/>
</dbReference>
<dbReference type="GO" id="GO:0003677">
    <property type="term" value="F:DNA binding"/>
    <property type="evidence" value="ECO:0007669"/>
    <property type="project" value="TreeGrafter"/>
</dbReference>
<proteinExistence type="predicted"/>
<dbReference type="EMBL" id="JRVC01000014">
    <property type="protein sequence ID" value="KHS45003.1"/>
    <property type="molecule type" value="Genomic_DNA"/>
</dbReference>
<feature type="binding site" evidence="3">
    <location>
        <position position="26"/>
    </location>
    <ligand>
        <name>FAD</name>
        <dbReference type="ChEBI" id="CHEBI:57692"/>
    </ligand>
</feature>
<dbReference type="RefSeq" id="WP_211257945.1">
    <property type="nucleotide sequence ID" value="NZ_JRVC01000014.1"/>
</dbReference>
<dbReference type="InterPro" id="IPR005101">
    <property type="entry name" value="Cryptochr/Photolyase_FAD-bd"/>
</dbReference>
<evidence type="ECO:0000313" key="6">
    <source>
        <dbReference type="Proteomes" id="UP000031338"/>
    </source>
</evidence>
<protein>
    <submittedName>
        <fullName evidence="5">Deoxyribodipyrimidine photo-lyase</fullName>
    </submittedName>
</protein>
<dbReference type="InterPro" id="IPR036134">
    <property type="entry name" value="Crypto/Photolyase_FAD-like_sf"/>
</dbReference>
<dbReference type="GO" id="GO:0003904">
    <property type="term" value="F:deoxyribodipyrimidine photo-lyase activity"/>
    <property type="evidence" value="ECO:0007669"/>
    <property type="project" value="TreeGrafter"/>
</dbReference>